<accession>A0A506XXQ1</accession>
<dbReference type="Gene3D" id="2.20.110.10">
    <property type="entry name" value="Histone H3 K4-specific methyltransferase SET7/9 N-terminal domain"/>
    <property type="match status" value="1"/>
</dbReference>
<name>A0A506XXQ1_9MICO</name>
<sequence length="134" mass="15306">MTDGEPPRDGEHRIHFSDGSLSGLENYVDGQKSGRAAHCYRNGGRKAEGQSLAGRFTGEWAWWRENGELLQQGAFLDGEQHGRWRRWHPNGALMDEGEWVHGKRSGEWIHYDRDGAVTKTQKHPDRAADQEERP</sequence>
<gene>
    <name evidence="2" type="ORF">FJ657_13285</name>
</gene>
<reference evidence="2 3" key="1">
    <citation type="submission" date="2019-06" db="EMBL/GenBank/DDBJ databases">
        <authorList>
            <person name="Li F."/>
        </authorList>
    </citation>
    <scope>NUCLEOTIDE SEQUENCE [LARGE SCALE GENOMIC DNA]</scope>
    <source>
        <strain evidence="2 3">10F1D-1</strain>
    </source>
</reference>
<dbReference type="SUPFAM" id="SSF82185">
    <property type="entry name" value="Histone H3 K4-specific methyltransferase SET7/9 N-terminal domain"/>
    <property type="match status" value="1"/>
</dbReference>
<evidence type="ECO:0000256" key="1">
    <source>
        <dbReference type="SAM" id="MobiDB-lite"/>
    </source>
</evidence>
<keyword evidence="3" id="KW-1185">Reference proteome</keyword>
<dbReference type="OrthoDB" id="8854536at2"/>
<dbReference type="AlphaFoldDB" id="A0A506XXQ1"/>
<dbReference type="EMBL" id="VHQG01000004">
    <property type="protein sequence ID" value="TPW74565.1"/>
    <property type="molecule type" value="Genomic_DNA"/>
</dbReference>
<dbReference type="Pfam" id="PF07661">
    <property type="entry name" value="MORN_2"/>
    <property type="match status" value="1"/>
</dbReference>
<dbReference type="Proteomes" id="UP000316252">
    <property type="component" value="Unassembled WGS sequence"/>
</dbReference>
<protein>
    <recommendedName>
        <fullName evidence="4">Toxin-antitoxin system YwqK family antitoxin</fullName>
    </recommendedName>
</protein>
<comment type="caution">
    <text evidence="2">The sequence shown here is derived from an EMBL/GenBank/DDBJ whole genome shotgun (WGS) entry which is preliminary data.</text>
</comment>
<evidence type="ECO:0000313" key="2">
    <source>
        <dbReference type="EMBL" id="TPW74565.1"/>
    </source>
</evidence>
<evidence type="ECO:0000313" key="3">
    <source>
        <dbReference type="Proteomes" id="UP000316252"/>
    </source>
</evidence>
<feature type="region of interest" description="Disordered" evidence="1">
    <location>
        <begin position="112"/>
        <end position="134"/>
    </location>
</feature>
<dbReference type="InterPro" id="IPR011652">
    <property type="entry name" value="MORN_2"/>
</dbReference>
<proteinExistence type="predicted"/>
<dbReference type="RefSeq" id="WP_141164203.1">
    <property type="nucleotide sequence ID" value="NZ_VHQG01000004.1"/>
</dbReference>
<organism evidence="2 3">
    <name type="scientific">Schumannella soli</name>
    <dbReference type="NCBI Taxonomy" id="2590779"/>
    <lineage>
        <taxon>Bacteria</taxon>
        <taxon>Bacillati</taxon>
        <taxon>Actinomycetota</taxon>
        <taxon>Actinomycetes</taxon>
        <taxon>Micrococcales</taxon>
        <taxon>Microbacteriaceae</taxon>
        <taxon>Schumannella</taxon>
    </lineage>
</organism>
<evidence type="ECO:0008006" key="4">
    <source>
        <dbReference type="Google" id="ProtNLM"/>
    </source>
</evidence>